<evidence type="ECO:0000313" key="5">
    <source>
        <dbReference type="EMBL" id="JAG82058.1"/>
    </source>
</evidence>
<dbReference type="OrthoDB" id="5978988at2759"/>
<dbReference type="SMART" id="SM00708">
    <property type="entry name" value="PhBP"/>
    <property type="match status" value="1"/>
</dbReference>
<dbReference type="Gene3D" id="1.10.238.20">
    <property type="entry name" value="Pheromone/general odorant binding protein domain"/>
    <property type="match status" value="1"/>
</dbReference>
<evidence type="ECO:0000256" key="2">
    <source>
        <dbReference type="ARBA" id="ARBA00008098"/>
    </source>
</evidence>
<organism evidence="5">
    <name type="scientific">Fopius arisanus</name>
    <dbReference type="NCBI Taxonomy" id="64838"/>
    <lineage>
        <taxon>Eukaryota</taxon>
        <taxon>Metazoa</taxon>
        <taxon>Ecdysozoa</taxon>
        <taxon>Arthropoda</taxon>
        <taxon>Hexapoda</taxon>
        <taxon>Insecta</taxon>
        <taxon>Pterygota</taxon>
        <taxon>Neoptera</taxon>
        <taxon>Endopterygota</taxon>
        <taxon>Hymenoptera</taxon>
        <taxon>Apocrita</taxon>
        <taxon>Ichneumonoidea</taxon>
        <taxon>Braconidae</taxon>
        <taxon>Opiinae</taxon>
        <taxon>Fopius</taxon>
    </lineage>
</organism>
<keyword evidence="4" id="KW-0732">Signal</keyword>
<dbReference type="CTD" id="100162042"/>
<dbReference type="EMBL" id="GBYB01012291">
    <property type="protein sequence ID" value="JAG82058.1"/>
    <property type="molecule type" value="Transcribed_RNA"/>
</dbReference>
<gene>
    <name evidence="5" type="primary">Pbprp1_2</name>
    <name evidence="7" type="synonym">Obp69a</name>
    <name evidence="5" type="ORF">g.15336</name>
</gene>
<evidence type="ECO:0000313" key="7">
    <source>
        <dbReference type="RefSeq" id="XP_011304865.1"/>
    </source>
</evidence>
<dbReference type="InterPro" id="IPR006170">
    <property type="entry name" value="PBP/GOBP"/>
</dbReference>
<feature type="signal peptide" evidence="4">
    <location>
        <begin position="1"/>
        <end position="22"/>
    </location>
</feature>
<proteinExistence type="inferred from homology"/>
<dbReference type="GO" id="GO:0005576">
    <property type="term" value="C:extracellular region"/>
    <property type="evidence" value="ECO:0007669"/>
    <property type="project" value="UniProtKB-SubCell"/>
</dbReference>
<comment type="similarity">
    <text evidence="2">Belongs to the PBP/GOBP family.</text>
</comment>
<dbReference type="FunFam" id="1.10.238.20:FF:000001">
    <property type="entry name" value="General odorant-binding protein lush"/>
    <property type="match status" value="1"/>
</dbReference>
<evidence type="ECO:0000256" key="4">
    <source>
        <dbReference type="SAM" id="SignalP"/>
    </source>
</evidence>
<dbReference type="SUPFAM" id="SSF47565">
    <property type="entry name" value="Insect pheromone/odorant-binding proteins"/>
    <property type="match status" value="1"/>
</dbReference>
<dbReference type="PANTHER" id="PTHR21364">
    <property type="entry name" value="GENERAL ODORANT-BINDING PROTEIN 19A"/>
    <property type="match status" value="1"/>
</dbReference>
<evidence type="ECO:0000313" key="6">
    <source>
        <dbReference type="Proteomes" id="UP000694866"/>
    </source>
</evidence>
<feature type="chain" id="PRO_5044541812" evidence="4">
    <location>
        <begin position="23"/>
        <end position="141"/>
    </location>
</feature>
<reference evidence="7" key="2">
    <citation type="submission" date="2025-04" db="UniProtKB">
        <authorList>
            <consortium name="RefSeq"/>
        </authorList>
    </citation>
    <scope>IDENTIFICATION</scope>
    <source>
        <strain evidence="7">USDA-PBARC FA_bdor</strain>
        <tissue evidence="7">Whole organism</tissue>
    </source>
</reference>
<dbReference type="InterPro" id="IPR036728">
    <property type="entry name" value="PBP_GOBP_sf"/>
</dbReference>
<evidence type="ECO:0000256" key="1">
    <source>
        <dbReference type="ARBA" id="ARBA00004613"/>
    </source>
</evidence>
<dbReference type="RefSeq" id="XP_011304865.1">
    <property type="nucleotide sequence ID" value="XM_011306563.1"/>
</dbReference>
<evidence type="ECO:0000256" key="3">
    <source>
        <dbReference type="ARBA" id="ARBA00022525"/>
    </source>
</evidence>
<dbReference type="Proteomes" id="UP000694866">
    <property type="component" value="Unplaced"/>
</dbReference>
<dbReference type="GO" id="GO:0007608">
    <property type="term" value="P:sensory perception of smell"/>
    <property type="evidence" value="ECO:0007669"/>
    <property type="project" value="UniProtKB-ARBA"/>
</dbReference>
<dbReference type="Pfam" id="PF01395">
    <property type="entry name" value="PBP_GOBP"/>
    <property type="match status" value="1"/>
</dbReference>
<dbReference type="KEGG" id="fas:105267602"/>
<dbReference type="GeneID" id="105267602"/>
<sequence>MARHVVCWIFLGMAMQALLVSAGRPDFITDDMMAMVADDKARCMGAHGTTEALIDQVNNGALPNDRALTCYMDCLFSAFGVIDEGELEVDMLVGFLPDHMQDAARDLLETCGKEPGADPCDKVFNIAKCVQSKRPDLWFMI</sequence>
<accession>A0A0C9RWT1</accession>
<name>A0A0C9RWT1_9HYME</name>
<comment type="subcellular location">
    <subcellularLocation>
        <location evidence="1">Secreted</location>
    </subcellularLocation>
</comment>
<dbReference type="GO" id="GO:0005549">
    <property type="term" value="F:odorant binding"/>
    <property type="evidence" value="ECO:0007669"/>
    <property type="project" value="InterPro"/>
</dbReference>
<dbReference type="PANTHER" id="PTHR21364:SF2">
    <property type="entry name" value="GENERAL ODORANT-BINDING PROTEIN 19A"/>
    <property type="match status" value="1"/>
</dbReference>
<keyword evidence="6" id="KW-1185">Reference proteome</keyword>
<dbReference type="CDD" id="cd23992">
    <property type="entry name" value="PBP_GOBP"/>
    <property type="match status" value="1"/>
</dbReference>
<reference evidence="5" key="1">
    <citation type="submission" date="2015-01" db="EMBL/GenBank/DDBJ databases">
        <title>Transcriptome Assembly of Fopius arisanus.</title>
        <authorList>
            <person name="Geib S."/>
        </authorList>
    </citation>
    <scope>NUCLEOTIDE SEQUENCE</scope>
</reference>
<protein>
    <submittedName>
        <fullName evidence="7">General odorant-binding protein 69a</fullName>
    </submittedName>
    <submittedName>
        <fullName evidence="5">Pbprp1_2 protein</fullName>
    </submittedName>
</protein>
<dbReference type="AlphaFoldDB" id="A0A0C9RWT1"/>
<keyword evidence="3" id="KW-0964">Secreted</keyword>
<accession>A0A9R1T8S1</accession>